<keyword evidence="2" id="KW-0902">Two-component regulatory system</keyword>
<dbReference type="GO" id="GO:0000156">
    <property type="term" value="F:phosphorelay response regulator activity"/>
    <property type="evidence" value="ECO:0007669"/>
    <property type="project" value="TreeGrafter"/>
</dbReference>
<keyword evidence="3 5" id="KW-0238">DNA-binding</keyword>
<dbReference type="SMART" id="SM00448">
    <property type="entry name" value="REC"/>
    <property type="match status" value="1"/>
</dbReference>
<name>A0A7K1GQM7_9FLAO</name>
<dbReference type="SUPFAM" id="SSF52172">
    <property type="entry name" value="CheY-like"/>
    <property type="match status" value="1"/>
</dbReference>
<feature type="domain" description="OmpR/PhoB-type" evidence="7">
    <location>
        <begin position="127"/>
        <end position="224"/>
    </location>
</feature>
<accession>A0A7K1GQM7</accession>
<organism evidence="8 9">
    <name type="scientific">Myroides pelagicus</name>
    <dbReference type="NCBI Taxonomy" id="270914"/>
    <lineage>
        <taxon>Bacteria</taxon>
        <taxon>Pseudomonadati</taxon>
        <taxon>Bacteroidota</taxon>
        <taxon>Flavobacteriia</taxon>
        <taxon>Flavobacteriales</taxon>
        <taxon>Flavobacteriaceae</taxon>
        <taxon>Myroides</taxon>
    </lineage>
</organism>
<reference evidence="8 9" key="1">
    <citation type="journal article" date="2006" name="Int. J. Syst. Evol. Microbiol.">
        <title>Myroides pelagicus sp. nov., isolated from seawater in Thailand.</title>
        <authorList>
            <person name="Yoon J."/>
            <person name="Maneerat S."/>
            <person name="Kawai F."/>
            <person name="Yokota A."/>
        </authorList>
    </citation>
    <scope>NUCLEOTIDE SEQUENCE [LARGE SCALE GENOMIC DNA]</scope>
    <source>
        <strain evidence="8 9">SM1T</strain>
    </source>
</reference>
<dbReference type="GO" id="GO:0006355">
    <property type="term" value="P:regulation of DNA-templated transcription"/>
    <property type="evidence" value="ECO:0007669"/>
    <property type="project" value="InterPro"/>
</dbReference>
<keyword evidence="9" id="KW-1185">Reference proteome</keyword>
<evidence type="ECO:0000256" key="1">
    <source>
        <dbReference type="ARBA" id="ARBA00022553"/>
    </source>
</evidence>
<feature type="DNA-binding region" description="OmpR/PhoB-type" evidence="5">
    <location>
        <begin position="127"/>
        <end position="224"/>
    </location>
</feature>
<dbReference type="PROSITE" id="PS51755">
    <property type="entry name" value="OMPR_PHOB"/>
    <property type="match status" value="1"/>
</dbReference>
<sequence>MNRILLVEDDIDYGIVVKQYLEISGFEVVWASTPTPVFEYLDQYSFDIAILDIMLPIKDGFTLAKEINTNYPHLPFLFLTAKNQNFDRLIGLKLGASDYLSKTCDPEELKIRIDNILKNQINRTTKLDYYQLGAYRFYPDQLKLTISTNTHRLTERERDLLALLISYDKQIVERNYILQQLWPANDYFNGRSLDVFITRLRKYLAEDENIQITSIRGLGFEIDLALKEKE</sequence>
<evidence type="ECO:0000313" key="8">
    <source>
        <dbReference type="EMBL" id="MTH31048.1"/>
    </source>
</evidence>
<dbReference type="InterPro" id="IPR001789">
    <property type="entry name" value="Sig_transdc_resp-reg_receiver"/>
</dbReference>
<dbReference type="SMART" id="SM00862">
    <property type="entry name" value="Trans_reg_C"/>
    <property type="match status" value="1"/>
</dbReference>
<comment type="caution">
    <text evidence="8">The sequence shown here is derived from an EMBL/GenBank/DDBJ whole genome shotgun (WGS) entry which is preliminary data.</text>
</comment>
<evidence type="ECO:0000259" key="6">
    <source>
        <dbReference type="PROSITE" id="PS50110"/>
    </source>
</evidence>
<dbReference type="InterPro" id="IPR001867">
    <property type="entry name" value="OmpR/PhoB-type_DNA-bd"/>
</dbReference>
<dbReference type="Gene3D" id="1.10.10.10">
    <property type="entry name" value="Winged helix-like DNA-binding domain superfamily/Winged helix DNA-binding domain"/>
    <property type="match status" value="1"/>
</dbReference>
<dbReference type="GO" id="GO:0000976">
    <property type="term" value="F:transcription cis-regulatory region binding"/>
    <property type="evidence" value="ECO:0007669"/>
    <property type="project" value="TreeGrafter"/>
</dbReference>
<dbReference type="CDD" id="cd17574">
    <property type="entry name" value="REC_OmpR"/>
    <property type="match status" value="1"/>
</dbReference>
<evidence type="ECO:0000256" key="2">
    <source>
        <dbReference type="ARBA" id="ARBA00023012"/>
    </source>
</evidence>
<evidence type="ECO:0000256" key="5">
    <source>
        <dbReference type="PROSITE-ProRule" id="PRU01091"/>
    </source>
</evidence>
<evidence type="ECO:0000256" key="4">
    <source>
        <dbReference type="PROSITE-ProRule" id="PRU00169"/>
    </source>
</evidence>
<dbReference type="InterPro" id="IPR039420">
    <property type="entry name" value="WalR-like"/>
</dbReference>
<dbReference type="PANTHER" id="PTHR48111:SF40">
    <property type="entry name" value="PHOSPHATE REGULON TRANSCRIPTIONAL REGULATORY PROTEIN PHOB"/>
    <property type="match status" value="1"/>
</dbReference>
<feature type="domain" description="Response regulatory" evidence="6">
    <location>
        <begin position="3"/>
        <end position="117"/>
    </location>
</feature>
<protein>
    <submittedName>
        <fullName evidence="8">Response regulator</fullName>
    </submittedName>
</protein>
<dbReference type="EMBL" id="WMJY01000062">
    <property type="protein sequence ID" value="MTH31048.1"/>
    <property type="molecule type" value="Genomic_DNA"/>
</dbReference>
<evidence type="ECO:0000259" key="7">
    <source>
        <dbReference type="PROSITE" id="PS51755"/>
    </source>
</evidence>
<dbReference type="PROSITE" id="PS50110">
    <property type="entry name" value="RESPONSE_REGULATORY"/>
    <property type="match status" value="1"/>
</dbReference>
<proteinExistence type="predicted"/>
<dbReference type="InterPro" id="IPR011006">
    <property type="entry name" value="CheY-like_superfamily"/>
</dbReference>
<dbReference type="Pfam" id="PF00486">
    <property type="entry name" value="Trans_reg_C"/>
    <property type="match status" value="1"/>
</dbReference>
<dbReference type="CDD" id="cd00383">
    <property type="entry name" value="trans_reg_C"/>
    <property type="match status" value="1"/>
</dbReference>
<dbReference type="RefSeq" id="WP_155037014.1">
    <property type="nucleotide sequence ID" value="NZ_JAYMMG010000039.1"/>
</dbReference>
<dbReference type="GO" id="GO:0032993">
    <property type="term" value="C:protein-DNA complex"/>
    <property type="evidence" value="ECO:0007669"/>
    <property type="project" value="TreeGrafter"/>
</dbReference>
<dbReference type="GO" id="GO:0005829">
    <property type="term" value="C:cytosol"/>
    <property type="evidence" value="ECO:0007669"/>
    <property type="project" value="TreeGrafter"/>
</dbReference>
<dbReference type="PANTHER" id="PTHR48111">
    <property type="entry name" value="REGULATOR OF RPOS"/>
    <property type="match status" value="1"/>
</dbReference>
<dbReference type="Gene3D" id="3.40.50.2300">
    <property type="match status" value="1"/>
</dbReference>
<feature type="modified residue" description="4-aspartylphosphate" evidence="4">
    <location>
        <position position="52"/>
    </location>
</feature>
<evidence type="ECO:0000256" key="3">
    <source>
        <dbReference type="ARBA" id="ARBA00023125"/>
    </source>
</evidence>
<dbReference type="Pfam" id="PF00072">
    <property type="entry name" value="Response_reg"/>
    <property type="match status" value="1"/>
</dbReference>
<evidence type="ECO:0000313" key="9">
    <source>
        <dbReference type="Proteomes" id="UP000488936"/>
    </source>
</evidence>
<dbReference type="OrthoDB" id="9790442at2"/>
<dbReference type="Proteomes" id="UP000488936">
    <property type="component" value="Unassembled WGS sequence"/>
</dbReference>
<dbReference type="InterPro" id="IPR036388">
    <property type="entry name" value="WH-like_DNA-bd_sf"/>
</dbReference>
<gene>
    <name evidence="8" type="ORF">GJV77_14335</name>
</gene>
<dbReference type="AlphaFoldDB" id="A0A7K1GQM7"/>
<keyword evidence="1 4" id="KW-0597">Phosphoprotein</keyword>